<dbReference type="EMBL" id="BMNA01000010">
    <property type="protein sequence ID" value="GGM12496.1"/>
    <property type="molecule type" value="Genomic_DNA"/>
</dbReference>
<proteinExistence type="predicted"/>
<dbReference type="Pfam" id="PF18299">
    <property type="entry name" value="R2K_2"/>
    <property type="match status" value="1"/>
</dbReference>
<gene>
    <name evidence="2" type="ORF">GCM10011594_35480</name>
</gene>
<reference evidence="2" key="2">
    <citation type="submission" date="2020-09" db="EMBL/GenBank/DDBJ databases">
        <authorList>
            <person name="Sun Q."/>
            <person name="Zhou Y."/>
        </authorList>
    </citation>
    <scope>NUCLEOTIDE SEQUENCE</scope>
    <source>
        <strain evidence="2">CGMCC 4.7308</strain>
    </source>
</reference>
<evidence type="ECO:0000313" key="3">
    <source>
        <dbReference type="Proteomes" id="UP000655208"/>
    </source>
</evidence>
<organism evidence="2 3">
    <name type="scientific">Nakamurella endophytica</name>
    <dbReference type="NCBI Taxonomy" id="1748367"/>
    <lineage>
        <taxon>Bacteria</taxon>
        <taxon>Bacillati</taxon>
        <taxon>Actinomycetota</taxon>
        <taxon>Actinomycetes</taxon>
        <taxon>Nakamurellales</taxon>
        <taxon>Nakamurellaceae</taxon>
        <taxon>Nakamurella</taxon>
    </lineage>
</organism>
<comment type="caution">
    <text evidence="2">The sequence shown here is derived from an EMBL/GenBank/DDBJ whole genome shotgun (WGS) entry which is preliminary data.</text>
</comment>
<sequence>MDVDRLVLYARHADTAAALAAAAERLHLAVVPVTADPESVVRALSAGAAERTAIRAPGGLVAAALSRGAPVELAGPTPAWFAGLDAAVTGRRWMLCDPATAAAELRGGPRFVKPADAKLPDFPAQRMHDPGELARAVAAVGAGPGMQLLVTAGWLRIDSEYRVFCCDRQVAAASAYRVQDEPWSPLLHTHRASFHVEAAAWAAGLLRDLPDAAVPPAAALDVARLDDGRFVLLEANNAWSAGPYGCDPDGVLRCVLAARPAGLDDPFRWRPDPALP</sequence>
<accession>A0A917T7I7</accession>
<evidence type="ECO:0000259" key="1">
    <source>
        <dbReference type="Pfam" id="PF18299"/>
    </source>
</evidence>
<dbReference type="AlphaFoldDB" id="A0A917T7I7"/>
<feature type="domain" description="ATP-grasp" evidence="1">
    <location>
        <begin position="92"/>
        <end position="253"/>
    </location>
</feature>
<reference evidence="2" key="1">
    <citation type="journal article" date="2014" name="Int. J. Syst. Evol. Microbiol.">
        <title>Complete genome sequence of Corynebacterium casei LMG S-19264T (=DSM 44701T), isolated from a smear-ripened cheese.</title>
        <authorList>
            <consortium name="US DOE Joint Genome Institute (JGI-PGF)"/>
            <person name="Walter F."/>
            <person name="Albersmeier A."/>
            <person name="Kalinowski J."/>
            <person name="Ruckert C."/>
        </authorList>
    </citation>
    <scope>NUCLEOTIDE SEQUENCE</scope>
    <source>
        <strain evidence="2">CGMCC 4.7308</strain>
    </source>
</reference>
<dbReference type="Proteomes" id="UP000655208">
    <property type="component" value="Unassembled WGS sequence"/>
</dbReference>
<name>A0A917T7I7_9ACTN</name>
<protein>
    <recommendedName>
        <fullName evidence="1">ATP-grasp domain-containing protein</fullName>
    </recommendedName>
</protein>
<dbReference type="RefSeq" id="WP_188943870.1">
    <property type="nucleotide sequence ID" value="NZ_BMNA01000010.1"/>
</dbReference>
<keyword evidence="3" id="KW-1185">Reference proteome</keyword>
<dbReference type="InterPro" id="IPR041261">
    <property type="entry name" value="R2K_2"/>
</dbReference>
<evidence type="ECO:0000313" key="2">
    <source>
        <dbReference type="EMBL" id="GGM12496.1"/>
    </source>
</evidence>